<gene>
    <name evidence="1" type="ORF">FA13DRAFT_1710877</name>
</gene>
<evidence type="ECO:0000313" key="2">
    <source>
        <dbReference type="Proteomes" id="UP000298030"/>
    </source>
</evidence>
<proteinExistence type="predicted"/>
<comment type="caution">
    <text evidence="1">The sequence shown here is derived from an EMBL/GenBank/DDBJ whole genome shotgun (WGS) entry which is preliminary data.</text>
</comment>
<protein>
    <submittedName>
        <fullName evidence="1">Uncharacterized protein</fullName>
    </submittedName>
</protein>
<sequence>MAQLHTAIDMHLNSFKGQKPRRMVSNLSSFIVLTLCGIVCDAAGAIPRASESNFKVVQECSQWAPYAPPETFENLSRLASVETRGINSGDVRESTVLTGEEAMRPFGELLDLRSRPTLGDSASPKEARERRIKRFQWAWLSQGGLSNPGLLGLDPMRKNGDDSGTSILVLSAILSAVVGAQKAEAMWTRA</sequence>
<accession>A0A4Y7T630</accession>
<name>A0A4Y7T630_COPMI</name>
<keyword evidence="2" id="KW-1185">Reference proteome</keyword>
<dbReference type="EMBL" id="QPFP01000026">
    <property type="protein sequence ID" value="TEB29623.1"/>
    <property type="molecule type" value="Genomic_DNA"/>
</dbReference>
<dbReference type="AlphaFoldDB" id="A0A4Y7T630"/>
<evidence type="ECO:0000313" key="1">
    <source>
        <dbReference type="EMBL" id="TEB29623.1"/>
    </source>
</evidence>
<reference evidence="1 2" key="1">
    <citation type="journal article" date="2019" name="Nat. Ecol. Evol.">
        <title>Megaphylogeny resolves global patterns of mushroom evolution.</title>
        <authorList>
            <person name="Varga T."/>
            <person name="Krizsan K."/>
            <person name="Foldi C."/>
            <person name="Dima B."/>
            <person name="Sanchez-Garcia M."/>
            <person name="Sanchez-Ramirez S."/>
            <person name="Szollosi G.J."/>
            <person name="Szarkandi J.G."/>
            <person name="Papp V."/>
            <person name="Albert L."/>
            <person name="Andreopoulos W."/>
            <person name="Angelini C."/>
            <person name="Antonin V."/>
            <person name="Barry K.W."/>
            <person name="Bougher N.L."/>
            <person name="Buchanan P."/>
            <person name="Buyck B."/>
            <person name="Bense V."/>
            <person name="Catcheside P."/>
            <person name="Chovatia M."/>
            <person name="Cooper J."/>
            <person name="Damon W."/>
            <person name="Desjardin D."/>
            <person name="Finy P."/>
            <person name="Geml J."/>
            <person name="Haridas S."/>
            <person name="Hughes K."/>
            <person name="Justo A."/>
            <person name="Karasinski D."/>
            <person name="Kautmanova I."/>
            <person name="Kiss B."/>
            <person name="Kocsube S."/>
            <person name="Kotiranta H."/>
            <person name="LaButti K.M."/>
            <person name="Lechner B.E."/>
            <person name="Liimatainen K."/>
            <person name="Lipzen A."/>
            <person name="Lukacs Z."/>
            <person name="Mihaltcheva S."/>
            <person name="Morgado L.N."/>
            <person name="Niskanen T."/>
            <person name="Noordeloos M.E."/>
            <person name="Ohm R.A."/>
            <person name="Ortiz-Santana B."/>
            <person name="Ovrebo C."/>
            <person name="Racz N."/>
            <person name="Riley R."/>
            <person name="Savchenko A."/>
            <person name="Shiryaev A."/>
            <person name="Soop K."/>
            <person name="Spirin V."/>
            <person name="Szebenyi C."/>
            <person name="Tomsovsky M."/>
            <person name="Tulloss R.E."/>
            <person name="Uehling J."/>
            <person name="Grigoriev I.V."/>
            <person name="Vagvolgyi C."/>
            <person name="Papp T."/>
            <person name="Martin F.M."/>
            <person name="Miettinen O."/>
            <person name="Hibbett D.S."/>
            <person name="Nagy L.G."/>
        </authorList>
    </citation>
    <scope>NUCLEOTIDE SEQUENCE [LARGE SCALE GENOMIC DNA]</scope>
    <source>
        <strain evidence="1 2">FP101781</strain>
    </source>
</reference>
<dbReference type="Proteomes" id="UP000298030">
    <property type="component" value="Unassembled WGS sequence"/>
</dbReference>
<organism evidence="1 2">
    <name type="scientific">Coprinellus micaceus</name>
    <name type="common">Glistening ink-cap mushroom</name>
    <name type="synonym">Coprinus micaceus</name>
    <dbReference type="NCBI Taxonomy" id="71717"/>
    <lineage>
        <taxon>Eukaryota</taxon>
        <taxon>Fungi</taxon>
        <taxon>Dikarya</taxon>
        <taxon>Basidiomycota</taxon>
        <taxon>Agaricomycotina</taxon>
        <taxon>Agaricomycetes</taxon>
        <taxon>Agaricomycetidae</taxon>
        <taxon>Agaricales</taxon>
        <taxon>Agaricineae</taxon>
        <taxon>Psathyrellaceae</taxon>
        <taxon>Coprinellus</taxon>
    </lineage>
</organism>